<keyword evidence="3" id="KW-0804">Transcription</keyword>
<dbReference type="PRINTS" id="PR00038">
    <property type="entry name" value="HTHLUXR"/>
</dbReference>
<dbReference type="InterPro" id="IPR000792">
    <property type="entry name" value="Tscrpt_reg_LuxR_C"/>
</dbReference>
<dbReference type="RefSeq" id="WP_310769617.1">
    <property type="nucleotide sequence ID" value="NZ_CP134050.1"/>
</dbReference>
<gene>
    <name evidence="5" type="ORF">RGB73_04745</name>
</gene>
<dbReference type="InterPro" id="IPR041617">
    <property type="entry name" value="TPR_MalT"/>
</dbReference>
<dbReference type="Pfam" id="PF00196">
    <property type="entry name" value="GerE"/>
    <property type="match status" value="1"/>
</dbReference>
<dbReference type="InterPro" id="IPR011990">
    <property type="entry name" value="TPR-like_helical_dom_sf"/>
</dbReference>
<dbReference type="Gene3D" id="1.25.40.10">
    <property type="entry name" value="Tetratricopeptide repeat domain"/>
    <property type="match status" value="1"/>
</dbReference>
<reference evidence="5 6" key="1">
    <citation type="submission" date="2023-09" db="EMBL/GenBank/DDBJ databases">
        <title>Complete Genome and Methylome dissection of Bacillus brevis NEB573 original source of BbsI restriction endonuclease.</title>
        <authorList>
            <person name="Fomenkov A."/>
            <person name="Roberts R.D."/>
        </authorList>
    </citation>
    <scope>NUCLEOTIDE SEQUENCE [LARGE SCALE GENOMIC DNA]</scope>
    <source>
        <strain evidence="5 6">NEB573</strain>
    </source>
</reference>
<accession>A0ABY9T6D0</accession>
<organism evidence="5 6">
    <name type="scientific">Brevibacillus brevis</name>
    <name type="common">Bacillus brevis</name>
    <dbReference type="NCBI Taxonomy" id="1393"/>
    <lineage>
        <taxon>Bacteria</taxon>
        <taxon>Bacillati</taxon>
        <taxon>Bacillota</taxon>
        <taxon>Bacilli</taxon>
        <taxon>Bacillales</taxon>
        <taxon>Paenibacillaceae</taxon>
        <taxon>Brevibacillus</taxon>
    </lineage>
</organism>
<dbReference type="InterPro" id="IPR016032">
    <property type="entry name" value="Sig_transdc_resp-reg_C-effctor"/>
</dbReference>
<dbReference type="EMBL" id="CP134050">
    <property type="protein sequence ID" value="WNC15652.1"/>
    <property type="molecule type" value="Genomic_DNA"/>
</dbReference>
<dbReference type="InterPro" id="IPR059106">
    <property type="entry name" value="WHD_MalT"/>
</dbReference>
<name>A0ABY9T6D0_BREBE</name>
<dbReference type="CDD" id="cd06170">
    <property type="entry name" value="LuxR_C_like"/>
    <property type="match status" value="1"/>
</dbReference>
<evidence type="ECO:0000256" key="3">
    <source>
        <dbReference type="ARBA" id="ARBA00023163"/>
    </source>
</evidence>
<protein>
    <submittedName>
        <fullName evidence="5">LuxR C-terminal-related transcriptional regulator</fullName>
    </submittedName>
</protein>
<sequence>MMTMKTTGDPKSFLLQSKLLLPRSATPVVPRPELIAWLNEGLERKATMITAPAGYGKTTLASEWAGQLTRPVAWVSLDEKDNDLIRFWSYVGAGMEQALGGSFGSFRSAQATLAPGQSEPFLVEWLNELTDVEEPLLLVLDDWHVIDEESIVSSMSFFLEYLPPTVHLCFISRTAPEWLKAKWTSRGWTNEFDITYLRFNVQETVDFFHLHNKQEMTREQAEQMLADTEGWVTGLKLYSLVMRHRERVPMLPGNHPGERARIQQYLLEEVFDALDEDTQRFLLALSVVSRFNGSLGSHLTGEVDGAGKLAELAAANLFLIPLDEGREWFRFHHLFADFLRAMQKRRCPERTAEFYKAAAEWCEQQGMEEDAVDYYLAGHHYREAIRLLEQMKSVMVRRQFSTLRVWLSAIPEELLREHHYLYYSYVLALLWDNEPERAEKHLQSAEQYYKLASSSWSREEKDRYLGNLYYVRNFKATKYDMEVVKGLEYIQLAIQHSPTGTDLLFGSPSMPLAPSILRSYNGKRGRHLPRELADPFFHKMIEFMTPMGIQASTEVCYGELLYERNELEQAEAMLKRGLMDVELTPHEREKVYVPAYLFLSRISKARKDYGQARQWLDEAGQRAGSDMEQAREALILIEAERAAMQLDMGDLSAAIRWKERYQVSGTDPVSVHQLFVYLFLLRLLTEKGECEAAWQLSERLLDVAQKNHRPMEALEVEILQAVILLRTNRPERAVLKLEAALDDGEPDDYMRVFLDKGQPVAELLVEYIQLRQKGSIRDKLTPTLGYVRRILACFGGAGLSADQTETTLETLLTKRELAVFRCMEEGLDNAAITEKLGIGMGTLKAHINRIYSKFQVTNRVEAIRRGKELQGL</sequence>
<keyword evidence="2" id="KW-0238">DNA-binding</keyword>
<dbReference type="SMART" id="SM00421">
    <property type="entry name" value="HTH_LUXR"/>
    <property type="match status" value="1"/>
</dbReference>
<evidence type="ECO:0000256" key="1">
    <source>
        <dbReference type="ARBA" id="ARBA00023015"/>
    </source>
</evidence>
<dbReference type="Pfam" id="PF17874">
    <property type="entry name" value="TPR_MalT"/>
    <property type="match status" value="1"/>
</dbReference>
<dbReference type="InterPro" id="IPR027417">
    <property type="entry name" value="P-loop_NTPase"/>
</dbReference>
<dbReference type="SUPFAM" id="SSF48452">
    <property type="entry name" value="TPR-like"/>
    <property type="match status" value="1"/>
</dbReference>
<evidence type="ECO:0000256" key="2">
    <source>
        <dbReference type="ARBA" id="ARBA00023125"/>
    </source>
</evidence>
<evidence type="ECO:0000313" key="5">
    <source>
        <dbReference type="EMBL" id="WNC15652.1"/>
    </source>
</evidence>
<proteinExistence type="predicted"/>
<keyword evidence="6" id="KW-1185">Reference proteome</keyword>
<dbReference type="Gene3D" id="3.40.50.300">
    <property type="entry name" value="P-loop containing nucleotide triphosphate hydrolases"/>
    <property type="match status" value="1"/>
</dbReference>
<dbReference type="PROSITE" id="PS00622">
    <property type="entry name" value="HTH_LUXR_1"/>
    <property type="match status" value="1"/>
</dbReference>
<dbReference type="PANTHER" id="PTHR44688">
    <property type="entry name" value="DNA-BINDING TRANSCRIPTIONAL ACTIVATOR DEVR_DOSR"/>
    <property type="match status" value="1"/>
</dbReference>
<dbReference type="PANTHER" id="PTHR44688:SF16">
    <property type="entry name" value="DNA-BINDING TRANSCRIPTIONAL ACTIVATOR DEVR_DOSR"/>
    <property type="match status" value="1"/>
</dbReference>
<dbReference type="Gene3D" id="1.10.10.10">
    <property type="entry name" value="Winged helix-like DNA-binding domain superfamily/Winged helix DNA-binding domain"/>
    <property type="match status" value="1"/>
</dbReference>
<evidence type="ECO:0000259" key="4">
    <source>
        <dbReference type="PROSITE" id="PS50043"/>
    </source>
</evidence>
<feature type="domain" description="HTH luxR-type" evidence="4">
    <location>
        <begin position="805"/>
        <end position="870"/>
    </location>
</feature>
<evidence type="ECO:0000313" key="6">
    <source>
        <dbReference type="Proteomes" id="UP001256827"/>
    </source>
</evidence>
<dbReference type="SUPFAM" id="SSF52540">
    <property type="entry name" value="P-loop containing nucleoside triphosphate hydrolases"/>
    <property type="match status" value="1"/>
</dbReference>
<dbReference type="Pfam" id="PF25873">
    <property type="entry name" value="WHD_MalT"/>
    <property type="match status" value="1"/>
</dbReference>
<dbReference type="Proteomes" id="UP001256827">
    <property type="component" value="Chromosome"/>
</dbReference>
<dbReference type="SUPFAM" id="SSF46894">
    <property type="entry name" value="C-terminal effector domain of the bipartite response regulators"/>
    <property type="match status" value="1"/>
</dbReference>
<dbReference type="PROSITE" id="PS50043">
    <property type="entry name" value="HTH_LUXR_2"/>
    <property type="match status" value="1"/>
</dbReference>
<dbReference type="InterPro" id="IPR036388">
    <property type="entry name" value="WH-like_DNA-bd_sf"/>
</dbReference>
<keyword evidence="1" id="KW-0805">Transcription regulation</keyword>